<dbReference type="CDD" id="cd18186">
    <property type="entry name" value="BTB_POZ_ZBTB_KLHL-like"/>
    <property type="match status" value="1"/>
</dbReference>
<dbReference type="PANTHER" id="PTHR47843">
    <property type="entry name" value="BTB DOMAIN-CONTAINING PROTEIN-RELATED"/>
    <property type="match status" value="1"/>
</dbReference>
<gene>
    <name evidence="2" type="ORF">KCU98_g8109</name>
</gene>
<sequence>MVAEKALQTLLKGMADLQDYGDHADLTITCGSDTYKVHKAIVCSQSEFFKLACRKHTDFGGEFKEAQSSIIEIPSRDLDANIAEPEDFKWDTDAEDPKCVKLMIHYLYHLDYLEVETAEVKERNRLEENFDETHVLKEGLLIDHAKMYAMGDKYGVSGLKDLALRKYQEAYEHTSEGFANSMIVIYTSTIDNDMDLRNVIIKILSKDMNNLMSKPQINQNVKDLPLLSHTLLRKQLRLSG</sequence>
<dbReference type="PROSITE" id="PS50097">
    <property type="entry name" value="BTB"/>
    <property type="match status" value="1"/>
</dbReference>
<reference evidence="2" key="1">
    <citation type="journal article" date="2021" name="J Fungi (Basel)">
        <title>Virulence traits and population genomics of the black yeast Aureobasidium melanogenum.</title>
        <authorList>
            <person name="Cernosa A."/>
            <person name="Sun X."/>
            <person name="Gostincar C."/>
            <person name="Fang C."/>
            <person name="Gunde-Cimerman N."/>
            <person name="Song Z."/>
        </authorList>
    </citation>
    <scope>NUCLEOTIDE SEQUENCE</scope>
    <source>
        <strain evidence="2">EXF-9298</strain>
    </source>
</reference>
<dbReference type="SUPFAM" id="SSF54695">
    <property type="entry name" value="POZ domain"/>
    <property type="match status" value="1"/>
</dbReference>
<dbReference type="InterPro" id="IPR000210">
    <property type="entry name" value="BTB/POZ_dom"/>
</dbReference>
<dbReference type="EMBL" id="JAHFXS010000978">
    <property type="protein sequence ID" value="KAG9980486.1"/>
    <property type="molecule type" value="Genomic_DNA"/>
</dbReference>
<name>A0A9P8FTG5_AURME</name>
<dbReference type="Proteomes" id="UP000729357">
    <property type="component" value="Unassembled WGS sequence"/>
</dbReference>
<evidence type="ECO:0000313" key="2">
    <source>
        <dbReference type="EMBL" id="KAG9980486.1"/>
    </source>
</evidence>
<evidence type="ECO:0000313" key="3">
    <source>
        <dbReference type="Proteomes" id="UP000729357"/>
    </source>
</evidence>
<organism evidence="2 3">
    <name type="scientific">Aureobasidium melanogenum</name>
    <name type="common">Aureobasidium pullulans var. melanogenum</name>
    <dbReference type="NCBI Taxonomy" id="46634"/>
    <lineage>
        <taxon>Eukaryota</taxon>
        <taxon>Fungi</taxon>
        <taxon>Dikarya</taxon>
        <taxon>Ascomycota</taxon>
        <taxon>Pezizomycotina</taxon>
        <taxon>Dothideomycetes</taxon>
        <taxon>Dothideomycetidae</taxon>
        <taxon>Dothideales</taxon>
        <taxon>Saccotheciaceae</taxon>
        <taxon>Aureobasidium</taxon>
    </lineage>
</organism>
<proteinExistence type="predicted"/>
<dbReference type="Pfam" id="PF00651">
    <property type="entry name" value="BTB"/>
    <property type="match status" value="1"/>
</dbReference>
<feature type="non-terminal residue" evidence="2">
    <location>
        <position position="240"/>
    </location>
</feature>
<dbReference type="InterPro" id="IPR011333">
    <property type="entry name" value="SKP1/BTB/POZ_sf"/>
</dbReference>
<evidence type="ECO:0000259" key="1">
    <source>
        <dbReference type="PROSITE" id="PS50097"/>
    </source>
</evidence>
<dbReference type="Gene3D" id="3.30.710.10">
    <property type="entry name" value="Potassium Channel Kv1.1, Chain A"/>
    <property type="match status" value="1"/>
</dbReference>
<reference evidence="2" key="2">
    <citation type="submission" date="2021-08" db="EMBL/GenBank/DDBJ databases">
        <authorList>
            <person name="Gostincar C."/>
            <person name="Sun X."/>
            <person name="Song Z."/>
            <person name="Gunde-Cimerman N."/>
        </authorList>
    </citation>
    <scope>NUCLEOTIDE SEQUENCE</scope>
    <source>
        <strain evidence="2">EXF-9298</strain>
    </source>
</reference>
<comment type="caution">
    <text evidence="2">The sequence shown here is derived from an EMBL/GenBank/DDBJ whole genome shotgun (WGS) entry which is preliminary data.</text>
</comment>
<dbReference type="PANTHER" id="PTHR47843:SF5">
    <property type="entry name" value="BTB_POZ DOMAIN PROTEIN"/>
    <property type="match status" value="1"/>
</dbReference>
<protein>
    <recommendedName>
        <fullName evidence="1">BTB domain-containing protein</fullName>
    </recommendedName>
</protein>
<dbReference type="AlphaFoldDB" id="A0A9P8FTG5"/>
<accession>A0A9P8FTG5</accession>
<feature type="domain" description="BTB" evidence="1">
    <location>
        <begin position="24"/>
        <end position="108"/>
    </location>
</feature>
<keyword evidence="3" id="KW-1185">Reference proteome</keyword>